<organism evidence="8 9">
    <name type="scientific">Aedes albopictus</name>
    <name type="common">Asian tiger mosquito</name>
    <name type="synonym">Stegomyia albopicta</name>
    <dbReference type="NCBI Taxonomy" id="7160"/>
    <lineage>
        <taxon>Eukaryota</taxon>
        <taxon>Metazoa</taxon>
        <taxon>Ecdysozoa</taxon>
        <taxon>Arthropoda</taxon>
        <taxon>Hexapoda</taxon>
        <taxon>Insecta</taxon>
        <taxon>Pterygota</taxon>
        <taxon>Neoptera</taxon>
        <taxon>Endopterygota</taxon>
        <taxon>Diptera</taxon>
        <taxon>Nematocera</taxon>
        <taxon>Culicoidea</taxon>
        <taxon>Culicidae</taxon>
        <taxon>Culicinae</taxon>
        <taxon>Aedini</taxon>
        <taxon>Aedes</taxon>
        <taxon>Stegomyia</taxon>
    </lineage>
</organism>
<evidence type="ECO:0000313" key="8">
    <source>
        <dbReference type="EnsemblMetazoa" id="AALFPA23_019974.P29403"/>
    </source>
</evidence>
<dbReference type="SUPFAM" id="SSF53098">
    <property type="entry name" value="Ribonuclease H-like"/>
    <property type="match status" value="1"/>
</dbReference>
<feature type="compositionally biased region" description="Polar residues" evidence="5">
    <location>
        <begin position="181"/>
        <end position="200"/>
    </location>
</feature>
<dbReference type="PROSITE" id="PS50016">
    <property type="entry name" value="ZF_PHD_2"/>
    <property type="match status" value="1"/>
</dbReference>
<dbReference type="GeneID" id="134291276"/>
<accession>A0ABM1ZMN7</accession>
<feature type="compositionally biased region" description="Polar residues" evidence="5">
    <location>
        <begin position="279"/>
        <end position="291"/>
    </location>
</feature>
<dbReference type="Pfam" id="PF00078">
    <property type="entry name" value="RVT_1"/>
    <property type="match status" value="1"/>
</dbReference>
<dbReference type="InterPro" id="IPR043128">
    <property type="entry name" value="Rev_trsase/Diguanyl_cyclase"/>
</dbReference>
<dbReference type="CDD" id="cd01644">
    <property type="entry name" value="RT_pepA17"/>
    <property type="match status" value="1"/>
</dbReference>
<dbReference type="InterPro" id="IPR001584">
    <property type="entry name" value="Integrase_cat-core"/>
</dbReference>
<dbReference type="InterPro" id="IPR000477">
    <property type="entry name" value="RT_dom"/>
</dbReference>
<dbReference type="Pfam" id="PF03564">
    <property type="entry name" value="DUF1759"/>
    <property type="match status" value="1"/>
</dbReference>
<dbReference type="InterPro" id="IPR005312">
    <property type="entry name" value="DUF1759"/>
</dbReference>
<proteinExistence type="predicted"/>
<keyword evidence="3" id="KW-0862">Zinc</keyword>
<dbReference type="PROSITE" id="PS50994">
    <property type="entry name" value="INTEGRASE"/>
    <property type="match status" value="1"/>
</dbReference>
<dbReference type="SMART" id="SM00249">
    <property type="entry name" value="PHD"/>
    <property type="match status" value="1"/>
</dbReference>
<dbReference type="Gene3D" id="3.10.10.10">
    <property type="entry name" value="HIV Type 1 Reverse Transcriptase, subunit A, domain 1"/>
    <property type="match status" value="1"/>
</dbReference>
<dbReference type="Proteomes" id="UP000069940">
    <property type="component" value="Unassembled WGS sequence"/>
</dbReference>
<evidence type="ECO:0000313" key="9">
    <source>
        <dbReference type="Proteomes" id="UP000069940"/>
    </source>
</evidence>
<dbReference type="InterPro" id="IPR013083">
    <property type="entry name" value="Znf_RING/FYVE/PHD"/>
</dbReference>
<dbReference type="SUPFAM" id="SSF56672">
    <property type="entry name" value="DNA/RNA polymerases"/>
    <property type="match status" value="1"/>
</dbReference>
<feature type="compositionally biased region" description="Acidic residues" evidence="5">
    <location>
        <begin position="265"/>
        <end position="274"/>
    </location>
</feature>
<evidence type="ECO:0000256" key="1">
    <source>
        <dbReference type="ARBA" id="ARBA00022723"/>
    </source>
</evidence>
<feature type="region of interest" description="Disordered" evidence="5">
    <location>
        <begin position="179"/>
        <end position="201"/>
    </location>
</feature>
<evidence type="ECO:0000256" key="3">
    <source>
        <dbReference type="ARBA" id="ARBA00022833"/>
    </source>
</evidence>
<feature type="region of interest" description="Disordered" evidence="5">
    <location>
        <begin position="63"/>
        <end position="93"/>
    </location>
</feature>
<dbReference type="SUPFAM" id="SSF57903">
    <property type="entry name" value="FYVE/PHD zinc finger"/>
    <property type="match status" value="1"/>
</dbReference>
<feature type="region of interest" description="Disordered" evidence="5">
    <location>
        <begin position="258"/>
        <end position="310"/>
    </location>
</feature>
<evidence type="ECO:0000256" key="2">
    <source>
        <dbReference type="ARBA" id="ARBA00022771"/>
    </source>
</evidence>
<feature type="compositionally biased region" description="Polar residues" evidence="5">
    <location>
        <begin position="680"/>
        <end position="693"/>
    </location>
</feature>
<reference evidence="9" key="1">
    <citation type="journal article" date="2015" name="Proc. Natl. Acad. Sci. U.S.A.">
        <title>Genome sequence of the Asian Tiger mosquito, Aedes albopictus, reveals insights into its biology, genetics, and evolution.</title>
        <authorList>
            <person name="Chen X.G."/>
            <person name="Jiang X."/>
            <person name="Gu J."/>
            <person name="Xu M."/>
            <person name="Wu Y."/>
            <person name="Deng Y."/>
            <person name="Zhang C."/>
            <person name="Bonizzoni M."/>
            <person name="Dermauw W."/>
            <person name="Vontas J."/>
            <person name="Armbruster P."/>
            <person name="Huang X."/>
            <person name="Yang Y."/>
            <person name="Zhang H."/>
            <person name="He W."/>
            <person name="Peng H."/>
            <person name="Liu Y."/>
            <person name="Wu K."/>
            <person name="Chen J."/>
            <person name="Lirakis M."/>
            <person name="Topalis P."/>
            <person name="Van Leeuwen T."/>
            <person name="Hall A.B."/>
            <person name="Jiang X."/>
            <person name="Thorpe C."/>
            <person name="Mueller R.L."/>
            <person name="Sun C."/>
            <person name="Waterhouse R.M."/>
            <person name="Yan G."/>
            <person name="Tu Z.J."/>
            <person name="Fang X."/>
            <person name="James A.A."/>
        </authorList>
    </citation>
    <scope>NUCLEOTIDE SEQUENCE [LARGE SCALE GENOMIC DNA]</scope>
    <source>
        <strain evidence="9">Foshan</strain>
    </source>
</reference>
<dbReference type="InterPro" id="IPR019787">
    <property type="entry name" value="Znf_PHD-finger"/>
</dbReference>
<reference evidence="8" key="2">
    <citation type="submission" date="2025-05" db="UniProtKB">
        <authorList>
            <consortium name="EnsemblMetazoa"/>
        </authorList>
    </citation>
    <scope>IDENTIFICATION</scope>
    <source>
        <strain evidence="8">Foshan</strain>
    </source>
</reference>
<dbReference type="Pfam" id="PF00628">
    <property type="entry name" value="PHD"/>
    <property type="match status" value="1"/>
</dbReference>
<dbReference type="PROSITE" id="PS01359">
    <property type="entry name" value="ZF_PHD_1"/>
    <property type="match status" value="1"/>
</dbReference>
<dbReference type="InterPro" id="IPR036397">
    <property type="entry name" value="RNaseH_sf"/>
</dbReference>
<dbReference type="PANTHER" id="PTHR47331:SF4">
    <property type="entry name" value="PEPTIDASE S1 DOMAIN-CONTAINING PROTEIN"/>
    <property type="match status" value="1"/>
</dbReference>
<evidence type="ECO:0000259" key="7">
    <source>
        <dbReference type="PROSITE" id="PS50994"/>
    </source>
</evidence>
<dbReference type="InterPro" id="IPR043502">
    <property type="entry name" value="DNA/RNA_pol_sf"/>
</dbReference>
<sequence>MSKKSINPGRGILVGQTTSEVVEGNVGAGAVVAVTPVDAVSSANGNQVNSSPNNVPLVTVTRSTGTIPKPPKANSIPKQSKSIPAAVDPKRNPVREVRRKHDFHCQLCSERDNDRMVQCDGDGCMQWFHYECVEVTNGVANVTWICPICSTAKDPTSAAINPPTGTTAGQNELIEQRKNQLETSRGTNTERSTSKASTVKSEIRRMRELELQRLKEELELEKKFLEKRYMILKDYGSDSSSVASEMENMSKIQEWVAETERQGEENDSGLVEEEMNGRPVSTNSKQPQEYQTPDLAQDNNQSSIRPDHPGRLSWRTNTHCPNFLENQPSNFPSLHPGTFVPGQRSTSISRPLPGVPAVNMNDETVCILNRSQLAARQAVSKDLPEFSGNPEDWPLFFSVMNSSTQMCGFSNEENMLRLRKCLKGKALEAVRCRLLHPSNVAGVMTTLKMLYGRPEAIIQAIIRKVRSLPPPNMEKLETVVNFALTVENLVATIQACEVSDFVYNASLRYELVERLPSSLKMDWARFSRGKLHPTLIDFSAWLYTTAEDASAVMVSSSGSEQRTRQGKKDGYLNFHSESETAGTKSTESSTRMRSSGTVTKEQCVVCKGGCSSVAKCKRFEEFSYDSKWAAVKECKLCRKCLRKHNGSCKQSKPCGTNGCEFLHHPLLHNTQKHGAPKPTASVQATPNSAQPETSRTDRSCNVHQVQSEVLFRIVPVLLYGPTKTIRTYAFIDDGSELTLIEQGLCDELGVQGPTKSLCLKWTGDTQKVEEESQVVDLKVSGVHTSKKYQLSNISTISTLKIRPQTLLLTEIQKKYPYLANLPLESYQNVSPRILIGLDHARLGHTITSREGKDSEPIAVQTRLGWMVFGNCTGKEKTERYVNYHSVQTCECNRDVSEDLYKMVKSYFSLDSLGVSKPDKLLVSHQDQRAQMLLETLTRRTDKRYESGLLWKYDEVRLPDSEPMARRRWKCLDNRLRKDPTLSEAIREKINDHVSKGYIRRLSDDELKKPQSRVWYLPIFPVVNPNKPGKIRIVWDAAATVHGVSLNSFLLKGPDQLTSLLSVLVQFREFRVAVSGDIREMFHQVKMREEDQHCLRFFWTDDDQATEPSVFVSQVMTFGACCSPSTAQYVKNSNAQRFEQEHPQAVVAIVKRHYVDDMLVSVETEKEAIQLVQDVKGIHASAGFEMRNWISNSGSVLAAINEESPTEKNLDIGEEGATEKILGMWWDTSKDCFTYKISTRYDEELISGNRRPTKREVLRTLMMVFDPLGLIAHVLMFLKVLLQEIWRTPVGWDDPIEDSQYEKWLSWLEIFPQIAKVNIPRCYRVLTSAEEETVVQMHTFVDASENGFAATVYLRFENAGTVECSLVGAKTRVSPLKFLSIPRSELQAAVIGVRFADMILKSLSINVSQRTFWTDSRDVLCWIRSDHRRYSQFVAFRISEILETTDVNEWRWVPTKHNVADEGTKWKRVPNLSSDSRWFHGPEFLLLKKEEWPVNPFPEKTTQEELRAHLLLHIQSAEPAIRPQDFSKWTDLLRVTAYVLRYINNLKRSCYGKSSIPGPLKRYDFIDAENYLFRRAQSSAFVEEIAILTKNRSSSDSVKLLPRSSLLYQWSAFLDENDVLRVKGRTKACAFIDRDAAEPVILPRDHHVTRLIISAVHERFNHQNHETVVNEILQRYRVPRLKATYRQILKECQQCKILLASPKPPAMADLPKARLSAFSRPCTHMGVDYFGPILISVGRRTEKRWGVLATCLTTRAIHLQIAHTLTTDSCVMAIRNIMARRGIPAAIYSDRGTNFRAANKELQNALEELDHMALIKEFTTSRTEWVFNPLLSPHMGGAWERLIRSVKLNLERLQTSKLPTHEVLENALVEVENIVNSRPLTNIPIEDDDSPVLTPNHFLLGSANGLRSWVPLDDNPVLLRNSWKQSQMLADTFWKHWVRSYLPKITRRTKWFTSTKPITVGDVVVIVDSKLPRNCWPKGRVIATCPATDGQVRWATVQTASGGIYERPAVSLAVLDVGVRTNTLQEQSLRIPGGSVGYAPSETTSTELAAGL</sequence>
<dbReference type="PANTHER" id="PTHR47331">
    <property type="entry name" value="PHD-TYPE DOMAIN-CONTAINING PROTEIN"/>
    <property type="match status" value="1"/>
</dbReference>
<dbReference type="Gene3D" id="1.10.340.70">
    <property type="match status" value="1"/>
</dbReference>
<keyword evidence="9" id="KW-1185">Reference proteome</keyword>
<evidence type="ECO:0000256" key="5">
    <source>
        <dbReference type="SAM" id="MobiDB-lite"/>
    </source>
</evidence>
<dbReference type="Gene3D" id="3.30.70.270">
    <property type="match status" value="1"/>
</dbReference>
<protein>
    <submittedName>
        <fullName evidence="8">Uncharacterized protein</fullName>
    </submittedName>
</protein>
<dbReference type="Gene3D" id="3.30.420.10">
    <property type="entry name" value="Ribonuclease H-like superfamily/Ribonuclease H"/>
    <property type="match status" value="1"/>
</dbReference>
<evidence type="ECO:0000259" key="6">
    <source>
        <dbReference type="PROSITE" id="PS50016"/>
    </source>
</evidence>
<dbReference type="InterPro" id="IPR012337">
    <property type="entry name" value="RNaseH-like_sf"/>
</dbReference>
<dbReference type="Gene3D" id="3.30.40.10">
    <property type="entry name" value="Zinc/RING finger domain, C3HC4 (zinc finger)"/>
    <property type="match status" value="1"/>
</dbReference>
<dbReference type="InterPro" id="IPR011011">
    <property type="entry name" value="Znf_FYVE_PHD"/>
</dbReference>
<dbReference type="InterPro" id="IPR001965">
    <property type="entry name" value="Znf_PHD"/>
</dbReference>
<dbReference type="Pfam" id="PF18701">
    <property type="entry name" value="DUF5641"/>
    <property type="match status" value="1"/>
</dbReference>
<feature type="domain" description="Integrase catalytic" evidence="7">
    <location>
        <begin position="1716"/>
        <end position="1902"/>
    </location>
</feature>
<keyword evidence="2 4" id="KW-0863">Zinc-finger</keyword>
<name>A0ABM1ZMN7_AEDAL</name>
<feature type="domain" description="PHD-type" evidence="6">
    <location>
        <begin position="102"/>
        <end position="152"/>
    </location>
</feature>
<dbReference type="EnsemblMetazoa" id="AALFPA23_019974.R29403">
    <property type="protein sequence ID" value="AALFPA23_019974.P29403"/>
    <property type="gene ID" value="AALFPA23_019974"/>
</dbReference>
<dbReference type="Pfam" id="PF05380">
    <property type="entry name" value="Peptidase_A17"/>
    <property type="match status" value="1"/>
</dbReference>
<feature type="region of interest" description="Disordered" evidence="5">
    <location>
        <begin position="670"/>
        <end position="697"/>
    </location>
</feature>
<dbReference type="InterPro" id="IPR040676">
    <property type="entry name" value="DUF5641"/>
</dbReference>
<evidence type="ECO:0000256" key="4">
    <source>
        <dbReference type="PROSITE-ProRule" id="PRU00146"/>
    </source>
</evidence>
<dbReference type="RefSeq" id="XP_062714782.1">
    <property type="nucleotide sequence ID" value="XM_062858798.1"/>
</dbReference>
<dbReference type="InterPro" id="IPR008042">
    <property type="entry name" value="Retrotrans_Pao"/>
</dbReference>
<keyword evidence="1" id="KW-0479">Metal-binding</keyword>
<dbReference type="InterPro" id="IPR019786">
    <property type="entry name" value="Zinc_finger_PHD-type_CS"/>
</dbReference>